<gene>
    <name evidence="1" type="ORF">FIBSPDRAFT_261916</name>
</gene>
<accession>A0A165XEJ5</accession>
<name>A0A165XEJ5_9AGAM</name>
<reference evidence="1 2" key="1">
    <citation type="journal article" date="2016" name="Mol. Biol. Evol.">
        <title>Comparative Genomics of Early-Diverging Mushroom-Forming Fungi Provides Insights into the Origins of Lignocellulose Decay Capabilities.</title>
        <authorList>
            <person name="Nagy L.G."/>
            <person name="Riley R."/>
            <person name="Tritt A."/>
            <person name="Adam C."/>
            <person name="Daum C."/>
            <person name="Floudas D."/>
            <person name="Sun H."/>
            <person name="Yadav J.S."/>
            <person name="Pangilinan J."/>
            <person name="Larsson K.H."/>
            <person name="Matsuura K."/>
            <person name="Barry K."/>
            <person name="Labutti K."/>
            <person name="Kuo R."/>
            <person name="Ohm R.A."/>
            <person name="Bhattacharya S.S."/>
            <person name="Shirouzu T."/>
            <person name="Yoshinaga Y."/>
            <person name="Martin F.M."/>
            <person name="Grigoriev I.V."/>
            <person name="Hibbett D.S."/>
        </authorList>
    </citation>
    <scope>NUCLEOTIDE SEQUENCE [LARGE SCALE GENOMIC DNA]</scope>
    <source>
        <strain evidence="1 2">CBS 109695</strain>
    </source>
</reference>
<organism evidence="1 2">
    <name type="scientific">Athelia psychrophila</name>
    <dbReference type="NCBI Taxonomy" id="1759441"/>
    <lineage>
        <taxon>Eukaryota</taxon>
        <taxon>Fungi</taxon>
        <taxon>Dikarya</taxon>
        <taxon>Basidiomycota</taxon>
        <taxon>Agaricomycotina</taxon>
        <taxon>Agaricomycetes</taxon>
        <taxon>Agaricomycetidae</taxon>
        <taxon>Atheliales</taxon>
        <taxon>Atheliaceae</taxon>
        <taxon>Athelia</taxon>
    </lineage>
</organism>
<dbReference type="EMBL" id="KV417720">
    <property type="protein sequence ID" value="KZP08467.1"/>
    <property type="molecule type" value="Genomic_DNA"/>
</dbReference>
<evidence type="ECO:0000313" key="1">
    <source>
        <dbReference type="EMBL" id="KZP08467.1"/>
    </source>
</evidence>
<keyword evidence="2" id="KW-1185">Reference proteome</keyword>
<dbReference type="Proteomes" id="UP000076532">
    <property type="component" value="Unassembled WGS sequence"/>
</dbReference>
<protein>
    <submittedName>
        <fullName evidence="1">Uncharacterized protein</fullName>
    </submittedName>
</protein>
<evidence type="ECO:0000313" key="2">
    <source>
        <dbReference type="Proteomes" id="UP000076532"/>
    </source>
</evidence>
<dbReference type="AlphaFoldDB" id="A0A165XEJ5"/>
<sequence length="193" mass="22117">MDMRSRRRAIWESHDAYQTTTLMPAQRLPATHTFPHLTIPSQRTPSSQARQIVMVDFRPLAQHRETLPTLYRPRDMHRISGSTAPNVVHYQSTMAALHVMRMRLRHHRPVANLHRPPLTSKISRRRWRCFISPKACSYCSWWSGSREARLKRGLQGTRTGTRAGAQGTSGEPQDCGLMLRASCRFSVTISECA</sequence>
<proteinExistence type="predicted"/>